<dbReference type="RefSeq" id="WP_336806831.1">
    <property type="nucleotide sequence ID" value="NZ_JBBBNY010000002.1"/>
</dbReference>
<name>A0ABU8JB18_9GAMM</name>
<dbReference type="Gene3D" id="2.120.10.10">
    <property type="match status" value="1"/>
</dbReference>
<evidence type="ECO:0000313" key="3">
    <source>
        <dbReference type="Proteomes" id="UP001381174"/>
    </source>
</evidence>
<keyword evidence="2" id="KW-0378">Hydrolase</keyword>
<gene>
    <name evidence="2" type="ORF">WAT24_05575</name>
</gene>
<evidence type="ECO:0000256" key="1">
    <source>
        <dbReference type="SAM" id="SignalP"/>
    </source>
</evidence>
<dbReference type="EMBL" id="JBBBNY010000002">
    <property type="protein sequence ID" value="MEI7036227.1"/>
    <property type="molecule type" value="Genomic_DNA"/>
</dbReference>
<accession>A0ABU8JB18</accession>
<dbReference type="EC" id="3.2.1.-" evidence="2"/>
<protein>
    <submittedName>
        <fullName evidence="2">Sialidase family protein</fullName>
        <ecNumber evidence="2">3.2.1.-</ecNumber>
    </submittedName>
</protein>
<dbReference type="SUPFAM" id="SSF50939">
    <property type="entry name" value="Sialidases"/>
    <property type="match status" value="1"/>
</dbReference>
<keyword evidence="1" id="KW-0732">Signal</keyword>
<organism evidence="2 3">
    <name type="scientific">Fulvimonas yonginensis</name>
    <dbReference type="NCBI Taxonomy" id="1495200"/>
    <lineage>
        <taxon>Bacteria</taxon>
        <taxon>Pseudomonadati</taxon>
        <taxon>Pseudomonadota</taxon>
        <taxon>Gammaproteobacteria</taxon>
        <taxon>Lysobacterales</taxon>
        <taxon>Rhodanobacteraceae</taxon>
        <taxon>Fulvimonas</taxon>
    </lineage>
</organism>
<feature type="signal peptide" evidence="1">
    <location>
        <begin position="1"/>
        <end position="18"/>
    </location>
</feature>
<keyword evidence="2" id="KW-0326">Glycosidase</keyword>
<proteinExistence type="predicted"/>
<sequence length="393" mass="42330">MRGLLILLLGLASAQTLAHDAVSQAPMSMAKEPPLGASAAFDAHGRLWVVDAADGHVRLRHSDDLGATFSVPVPVNAAPEPIYAEGENRPKLAFGPHGELYVSWSQPRAEPWTGFVRFARSLDGGAHFSTPVTVHRDRAEITHRFDALAVDGTGRVVLAWIDKRDQVAAEAAHQPYLGAAVYYTWSTDRGAHFAPERALAQHSCECCRIALARTPQGDVAAFFRAVYGDNIRDHAYALLRTDGKIDVPRRATFSDWHIAGCPHHGPGLAIAADGTRHAVWYEANGKPTIWYGQLDPGHPPRRALAMAGTGASHADIAVQGRTVWVAWNRIGADGESLQMRRSDDGGLHFGAPRTLATVQGAVGSPQLLLHEGRAYVAWNTSAGFRLLLAGAAR</sequence>
<dbReference type="Proteomes" id="UP001381174">
    <property type="component" value="Unassembled WGS sequence"/>
</dbReference>
<reference evidence="2 3" key="1">
    <citation type="journal article" date="2014" name="Int. J. Syst. Evol. Microbiol.">
        <title>Fulvimonas yonginensis sp. nov., isolated from greenhouse soil, and emended description of the genus Fulvimonas.</title>
        <authorList>
            <person name="Ahn J.H."/>
            <person name="Kim S.J."/>
            <person name="Weon H.Y."/>
            <person name="Hong S.B."/>
            <person name="Seok S.J."/>
            <person name="Kwon S.W."/>
        </authorList>
    </citation>
    <scope>NUCLEOTIDE SEQUENCE [LARGE SCALE GENOMIC DNA]</scope>
    <source>
        <strain evidence="2 3">KACC 16952</strain>
    </source>
</reference>
<dbReference type="InterPro" id="IPR036278">
    <property type="entry name" value="Sialidase_sf"/>
</dbReference>
<feature type="chain" id="PRO_5045845264" evidence="1">
    <location>
        <begin position="19"/>
        <end position="393"/>
    </location>
</feature>
<dbReference type="GO" id="GO:0016798">
    <property type="term" value="F:hydrolase activity, acting on glycosyl bonds"/>
    <property type="evidence" value="ECO:0007669"/>
    <property type="project" value="UniProtKB-KW"/>
</dbReference>
<dbReference type="CDD" id="cd15482">
    <property type="entry name" value="Sialidase_non-viral"/>
    <property type="match status" value="1"/>
</dbReference>
<keyword evidence="3" id="KW-1185">Reference proteome</keyword>
<comment type="caution">
    <text evidence="2">The sequence shown here is derived from an EMBL/GenBank/DDBJ whole genome shotgun (WGS) entry which is preliminary data.</text>
</comment>
<evidence type="ECO:0000313" key="2">
    <source>
        <dbReference type="EMBL" id="MEI7036227.1"/>
    </source>
</evidence>